<comment type="similarity">
    <text evidence="1">Belongs to the Gfo/Idh/MocA family.</text>
</comment>
<proteinExistence type="inferred from homology"/>
<accession>A0ABV6W5L8</accession>
<dbReference type="PANTHER" id="PTHR22604:SF105">
    <property type="entry name" value="TRANS-1,2-DIHYDROBENZENE-1,2-DIOL DEHYDROGENASE"/>
    <property type="match status" value="1"/>
</dbReference>
<evidence type="ECO:0000313" key="6">
    <source>
        <dbReference type="Proteomes" id="UP001592531"/>
    </source>
</evidence>
<feature type="domain" description="Gfo/Idh/MocA-like oxidoreductase N-terminal" evidence="3">
    <location>
        <begin position="20"/>
        <end position="139"/>
    </location>
</feature>
<gene>
    <name evidence="5" type="ORF">ACEZDE_32400</name>
</gene>
<sequence>MTATPSTPPTSPAETPGAPLRIGVLGAARIAPSALIRPAAKLPAAVVTAVAARDPERARSFAAKHGIGTVHPDYQALLDDPDLDAVYNPLPNALHAEWTLKALAAGKHVLCEKPFTANAAEARAVADAAEASGRVVMEAFHYRYHPLAARLREIVDSGELGTIRSVRTAMCFPLPVFGDIRYSYPLGGGALMDGGCYALHLLRLLGGAAQGTPEVVSAEAKLHGPDVDRAMTAELRFPGGASGRITASLWSRRLLDFSATVRGDAGELRVVNYLAPQLFHRLTVRTAAGRRRERVPGGHTYTYQLRAFTEAVLNGGPVLTPAEDAVATMGLIDDVYRAAGLRPRGQ</sequence>
<dbReference type="Gene3D" id="3.40.50.720">
    <property type="entry name" value="NAD(P)-binding Rossmann-like Domain"/>
    <property type="match status" value="1"/>
</dbReference>
<dbReference type="Gene3D" id="3.30.360.10">
    <property type="entry name" value="Dihydrodipicolinate Reductase, domain 2"/>
    <property type="match status" value="1"/>
</dbReference>
<reference evidence="5 6" key="1">
    <citation type="submission" date="2024-09" db="EMBL/GenBank/DDBJ databases">
        <authorList>
            <person name="Lee S.D."/>
        </authorList>
    </citation>
    <scope>NUCLEOTIDE SEQUENCE [LARGE SCALE GENOMIC DNA]</scope>
    <source>
        <strain evidence="5 6">N8-3</strain>
    </source>
</reference>
<evidence type="ECO:0000313" key="5">
    <source>
        <dbReference type="EMBL" id="MFC1421309.1"/>
    </source>
</evidence>
<dbReference type="PANTHER" id="PTHR22604">
    <property type="entry name" value="OXIDOREDUCTASES"/>
    <property type="match status" value="1"/>
</dbReference>
<dbReference type="InterPro" id="IPR050984">
    <property type="entry name" value="Gfo/Idh/MocA_domain"/>
</dbReference>
<dbReference type="InterPro" id="IPR055170">
    <property type="entry name" value="GFO_IDH_MocA-like_dom"/>
</dbReference>
<dbReference type="InterPro" id="IPR000683">
    <property type="entry name" value="Gfo/Idh/MocA-like_OxRdtase_N"/>
</dbReference>
<keyword evidence="6" id="KW-1185">Reference proteome</keyword>
<dbReference type="InterPro" id="IPR036291">
    <property type="entry name" value="NAD(P)-bd_dom_sf"/>
</dbReference>
<dbReference type="RefSeq" id="WP_380544284.1">
    <property type="nucleotide sequence ID" value="NZ_JBHFAB010000038.1"/>
</dbReference>
<name>A0ABV6W5L8_9ACTN</name>
<feature type="domain" description="GFO/IDH/MocA-like oxidoreductase" evidence="4">
    <location>
        <begin position="150"/>
        <end position="268"/>
    </location>
</feature>
<dbReference type="SUPFAM" id="SSF51735">
    <property type="entry name" value="NAD(P)-binding Rossmann-fold domains"/>
    <property type="match status" value="1"/>
</dbReference>
<evidence type="ECO:0000256" key="2">
    <source>
        <dbReference type="ARBA" id="ARBA00023002"/>
    </source>
</evidence>
<dbReference type="Pfam" id="PF01408">
    <property type="entry name" value="GFO_IDH_MocA"/>
    <property type="match status" value="1"/>
</dbReference>
<keyword evidence="2" id="KW-0560">Oxidoreductase</keyword>
<dbReference type="SUPFAM" id="SSF55347">
    <property type="entry name" value="Glyceraldehyde-3-phosphate dehydrogenase-like, C-terminal domain"/>
    <property type="match status" value="1"/>
</dbReference>
<dbReference type="Proteomes" id="UP001592531">
    <property type="component" value="Unassembled WGS sequence"/>
</dbReference>
<organism evidence="5 6">
    <name type="scientific">Streptacidiphilus cavernicola</name>
    <dbReference type="NCBI Taxonomy" id="3342716"/>
    <lineage>
        <taxon>Bacteria</taxon>
        <taxon>Bacillati</taxon>
        <taxon>Actinomycetota</taxon>
        <taxon>Actinomycetes</taxon>
        <taxon>Kitasatosporales</taxon>
        <taxon>Streptomycetaceae</taxon>
        <taxon>Streptacidiphilus</taxon>
    </lineage>
</organism>
<dbReference type="EMBL" id="JBHFAB010000038">
    <property type="protein sequence ID" value="MFC1421309.1"/>
    <property type="molecule type" value="Genomic_DNA"/>
</dbReference>
<evidence type="ECO:0000259" key="4">
    <source>
        <dbReference type="Pfam" id="PF22725"/>
    </source>
</evidence>
<evidence type="ECO:0000259" key="3">
    <source>
        <dbReference type="Pfam" id="PF01408"/>
    </source>
</evidence>
<evidence type="ECO:0000256" key="1">
    <source>
        <dbReference type="ARBA" id="ARBA00010928"/>
    </source>
</evidence>
<protein>
    <submittedName>
        <fullName evidence="5">Gfo/Idh/MocA family protein</fullName>
    </submittedName>
</protein>
<comment type="caution">
    <text evidence="5">The sequence shown here is derived from an EMBL/GenBank/DDBJ whole genome shotgun (WGS) entry which is preliminary data.</text>
</comment>
<dbReference type="Pfam" id="PF22725">
    <property type="entry name" value="GFO_IDH_MocA_C3"/>
    <property type="match status" value="1"/>
</dbReference>